<gene>
    <name evidence="2" type="ORF">CDAR_1311</name>
</gene>
<keyword evidence="1" id="KW-0472">Membrane</keyword>
<comment type="caution">
    <text evidence="2">The sequence shown here is derived from an EMBL/GenBank/DDBJ whole genome shotgun (WGS) entry which is preliminary data.</text>
</comment>
<reference evidence="2 3" key="1">
    <citation type="submission" date="2021-06" db="EMBL/GenBank/DDBJ databases">
        <title>Caerostris darwini draft genome.</title>
        <authorList>
            <person name="Kono N."/>
            <person name="Arakawa K."/>
        </authorList>
    </citation>
    <scope>NUCLEOTIDE SEQUENCE [LARGE SCALE GENOMIC DNA]</scope>
</reference>
<dbReference type="AlphaFoldDB" id="A0AAV4MVU0"/>
<evidence type="ECO:0000313" key="3">
    <source>
        <dbReference type="Proteomes" id="UP001054837"/>
    </source>
</evidence>
<feature type="non-terminal residue" evidence="2">
    <location>
        <position position="1"/>
    </location>
</feature>
<proteinExistence type="predicted"/>
<dbReference type="EMBL" id="BPLQ01000886">
    <property type="protein sequence ID" value="GIX76009.1"/>
    <property type="molecule type" value="Genomic_DNA"/>
</dbReference>
<feature type="transmembrane region" description="Helical" evidence="1">
    <location>
        <begin position="95"/>
        <end position="115"/>
    </location>
</feature>
<protein>
    <submittedName>
        <fullName evidence="2">Uncharacterized protein</fullName>
    </submittedName>
</protein>
<keyword evidence="1" id="KW-1133">Transmembrane helix</keyword>
<sequence length="131" mass="14874">KNTSLTRRVAIQKKGVKAPNVAQPNRSLTLGCSIPAISGSARESRTERHLFPYDWRWVEVDWLTAFPKQNTGQQSEFFYPCARIGKSWKSSFSDIIVPGELTVLFFSLSFVVYLITELPCLGFLSKWSVNK</sequence>
<evidence type="ECO:0000256" key="1">
    <source>
        <dbReference type="SAM" id="Phobius"/>
    </source>
</evidence>
<keyword evidence="1" id="KW-0812">Transmembrane</keyword>
<evidence type="ECO:0000313" key="2">
    <source>
        <dbReference type="EMBL" id="GIX76009.1"/>
    </source>
</evidence>
<dbReference type="Proteomes" id="UP001054837">
    <property type="component" value="Unassembled WGS sequence"/>
</dbReference>
<keyword evidence="3" id="KW-1185">Reference proteome</keyword>
<organism evidence="2 3">
    <name type="scientific">Caerostris darwini</name>
    <dbReference type="NCBI Taxonomy" id="1538125"/>
    <lineage>
        <taxon>Eukaryota</taxon>
        <taxon>Metazoa</taxon>
        <taxon>Ecdysozoa</taxon>
        <taxon>Arthropoda</taxon>
        <taxon>Chelicerata</taxon>
        <taxon>Arachnida</taxon>
        <taxon>Araneae</taxon>
        <taxon>Araneomorphae</taxon>
        <taxon>Entelegynae</taxon>
        <taxon>Araneoidea</taxon>
        <taxon>Araneidae</taxon>
        <taxon>Caerostris</taxon>
    </lineage>
</organism>
<accession>A0AAV4MVU0</accession>
<name>A0AAV4MVU0_9ARAC</name>